<keyword evidence="5" id="KW-0653">Protein transport</keyword>
<evidence type="ECO:0000313" key="9">
    <source>
        <dbReference type="Ensembl" id="ENSOTSP00005111949.1"/>
    </source>
</evidence>
<dbReference type="GeneTree" id="ENSGT00940000158916"/>
<dbReference type="Ensembl" id="ENSOTST00005116869.1">
    <property type="protein sequence ID" value="ENSOTSP00005111949.1"/>
    <property type="gene ID" value="ENSOTSG00005070468.1"/>
</dbReference>
<dbReference type="Pfam" id="PF00854">
    <property type="entry name" value="PTR2"/>
    <property type="match status" value="1"/>
</dbReference>
<keyword evidence="6 8" id="KW-1133">Transmembrane helix</keyword>
<keyword evidence="5" id="KW-0571">Peptide transport</keyword>
<reference evidence="9" key="2">
    <citation type="submission" date="2025-08" db="UniProtKB">
        <authorList>
            <consortium name="Ensembl"/>
        </authorList>
    </citation>
    <scope>IDENTIFICATION</scope>
</reference>
<evidence type="ECO:0000256" key="3">
    <source>
        <dbReference type="ARBA" id="ARBA00022692"/>
    </source>
</evidence>
<protein>
    <submittedName>
        <fullName evidence="9">Uncharacterized protein</fullName>
    </submittedName>
</protein>
<dbReference type="GO" id="GO:0015833">
    <property type="term" value="P:peptide transport"/>
    <property type="evidence" value="ECO:0007669"/>
    <property type="project" value="UniProtKB-KW"/>
</dbReference>
<keyword evidence="10" id="KW-1185">Reference proteome</keyword>
<dbReference type="AlphaFoldDB" id="A0AAZ3P7S9"/>
<name>A0AAZ3P7S9_ONCTS</name>
<dbReference type="GO" id="GO:0015293">
    <property type="term" value="F:symporter activity"/>
    <property type="evidence" value="ECO:0007669"/>
    <property type="project" value="UniProtKB-KW"/>
</dbReference>
<comment type="subcellular location">
    <subcellularLocation>
        <location evidence="1">Membrane</location>
        <topology evidence="1">Multi-pass membrane protein</topology>
    </subcellularLocation>
</comment>
<comment type="similarity">
    <text evidence="2">Belongs to the major facilitator superfamily. Proton-dependent oligopeptide transporter (POT/PTR) (TC 2.A.17) family.</text>
</comment>
<reference evidence="9" key="3">
    <citation type="submission" date="2025-09" db="UniProtKB">
        <authorList>
            <consortium name="Ensembl"/>
        </authorList>
    </citation>
    <scope>IDENTIFICATION</scope>
</reference>
<reference evidence="10" key="1">
    <citation type="journal article" date="2018" name="PLoS ONE">
        <title>Chinook salmon (Oncorhynchus tshawytscha) genome and transcriptome.</title>
        <authorList>
            <person name="Christensen K.A."/>
            <person name="Leong J.S."/>
            <person name="Sakhrani D."/>
            <person name="Biagi C.A."/>
            <person name="Minkley D.R."/>
            <person name="Withler R.E."/>
            <person name="Rondeau E.B."/>
            <person name="Koop B.F."/>
            <person name="Devlin R.H."/>
        </authorList>
    </citation>
    <scope>NUCLEOTIDE SEQUENCE [LARGE SCALE GENOMIC DNA]</scope>
</reference>
<evidence type="ECO:0000256" key="7">
    <source>
        <dbReference type="ARBA" id="ARBA00023136"/>
    </source>
</evidence>
<dbReference type="Proteomes" id="UP000694402">
    <property type="component" value="Unassembled WGS sequence"/>
</dbReference>
<evidence type="ECO:0000256" key="1">
    <source>
        <dbReference type="ARBA" id="ARBA00004141"/>
    </source>
</evidence>
<dbReference type="GO" id="GO:0016020">
    <property type="term" value="C:membrane"/>
    <property type="evidence" value="ECO:0007669"/>
    <property type="project" value="UniProtKB-SubCell"/>
</dbReference>
<evidence type="ECO:0000256" key="6">
    <source>
        <dbReference type="ARBA" id="ARBA00022989"/>
    </source>
</evidence>
<evidence type="ECO:0000256" key="5">
    <source>
        <dbReference type="ARBA" id="ARBA00022856"/>
    </source>
</evidence>
<proteinExistence type="inferred from homology"/>
<keyword evidence="7 8" id="KW-0472">Membrane</keyword>
<evidence type="ECO:0000313" key="10">
    <source>
        <dbReference type="Proteomes" id="UP000694402"/>
    </source>
</evidence>
<evidence type="ECO:0000256" key="4">
    <source>
        <dbReference type="ARBA" id="ARBA00022847"/>
    </source>
</evidence>
<evidence type="ECO:0000256" key="2">
    <source>
        <dbReference type="ARBA" id="ARBA00005982"/>
    </source>
</evidence>
<feature type="transmembrane region" description="Helical" evidence="8">
    <location>
        <begin position="127"/>
        <end position="149"/>
    </location>
</feature>
<dbReference type="Gene3D" id="1.20.1250.20">
    <property type="entry name" value="MFS general substrate transporter like domains"/>
    <property type="match status" value="1"/>
</dbReference>
<keyword evidence="4" id="KW-0813">Transport</keyword>
<accession>A0AAZ3P7S9</accession>
<dbReference type="PANTHER" id="PTHR11654">
    <property type="entry name" value="OLIGOPEPTIDE TRANSPORTER-RELATED"/>
    <property type="match status" value="1"/>
</dbReference>
<keyword evidence="3 8" id="KW-0812">Transmembrane</keyword>
<feature type="transmembrane region" description="Helical" evidence="8">
    <location>
        <begin position="242"/>
        <end position="260"/>
    </location>
</feature>
<sequence length="282" mass="31914">MEQRSTVVFLGITYIQQSVANNLGFLIPFMSVLLRLIAIHMVYNNLIVRHDTTLGVFLNSLKMCCLHYRLPETMGGCYSETHVENVKVLARLFPLYGLQILYRACITQIPSGYYIQTMNSNLHLNGFLLPIGAMNLISILPLLLLVPLMECVTSCYLSMEKTPFSPARVITLGHECVLVLSLSVLVEGLSEVHRKGYPLTEQGLSGKVLQVSSMACIQLAPQYILLGLAEALSLFLSNFCEFIVYYSCLIVYFTLVYYLFQLLWQCKHMFPMPINTFELNVI</sequence>
<dbReference type="InterPro" id="IPR000109">
    <property type="entry name" value="POT_fam"/>
</dbReference>
<dbReference type="InterPro" id="IPR036259">
    <property type="entry name" value="MFS_trans_sf"/>
</dbReference>
<keyword evidence="4" id="KW-0769">Symport</keyword>
<organism evidence="9 10">
    <name type="scientific">Oncorhynchus tshawytscha</name>
    <name type="common">Chinook salmon</name>
    <name type="synonym">Salmo tshawytscha</name>
    <dbReference type="NCBI Taxonomy" id="74940"/>
    <lineage>
        <taxon>Eukaryota</taxon>
        <taxon>Metazoa</taxon>
        <taxon>Chordata</taxon>
        <taxon>Craniata</taxon>
        <taxon>Vertebrata</taxon>
        <taxon>Euteleostomi</taxon>
        <taxon>Actinopterygii</taxon>
        <taxon>Neopterygii</taxon>
        <taxon>Teleostei</taxon>
        <taxon>Protacanthopterygii</taxon>
        <taxon>Salmoniformes</taxon>
        <taxon>Salmonidae</taxon>
        <taxon>Salmoninae</taxon>
        <taxon>Oncorhynchus</taxon>
    </lineage>
</organism>
<feature type="transmembrane region" description="Helical" evidence="8">
    <location>
        <begin position="23"/>
        <end position="43"/>
    </location>
</feature>
<evidence type="ECO:0000256" key="8">
    <source>
        <dbReference type="SAM" id="Phobius"/>
    </source>
</evidence>